<dbReference type="NCBIfam" id="TIGR00786">
    <property type="entry name" value="dctM"/>
    <property type="match status" value="1"/>
</dbReference>
<comment type="function">
    <text evidence="7">Part of the tripartite ATP-independent periplasmic (TRAP) transport system.</text>
</comment>
<keyword evidence="3 7" id="KW-0997">Cell inner membrane</keyword>
<dbReference type="Pfam" id="PF06808">
    <property type="entry name" value="DctM"/>
    <property type="match status" value="1"/>
</dbReference>
<dbReference type="InterPro" id="IPR004681">
    <property type="entry name" value="TRAP_DctM"/>
</dbReference>
<feature type="transmembrane region" description="Helical" evidence="7">
    <location>
        <begin position="248"/>
        <end position="269"/>
    </location>
</feature>
<keyword evidence="5 7" id="KW-1133">Transmembrane helix</keyword>
<dbReference type="Proteomes" id="UP000050580">
    <property type="component" value="Unassembled WGS sequence"/>
</dbReference>
<evidence type="ECO:0000256" key="4">
    <source>
        <dbReference type="ARBA" id="ARBA00022692"/>
    </source>
</evidence>
<comment type="similarity">
    <text evidence="7">Belongs to the TRAP transporter large permease family.</text>
</comment>
<feature type="transmembrane region" description="Helical" evidence="7">
    <location>
        <begin position="362"/>
        <end position="386"/>
    </location>
</feature>
<comment type="subcellular location">
    <subcellularLocation>
        <location evidence="1 7">Cell inner membrane</location>
        <topology evidence="1 7">Multi-pass membrane protein</topology>
    </subcellularLocation>
</comment>
<dbReference type="PANTHER" id="PTHR33362:SF5">
    <property type="entry name" value="C4-DICARBOXYLATE TRAP TRANSPORTER LARGE PERMEASE PROTEIN DCTM"/>
    <property type="match status" value="1"/>
</dbReference>
<evidence type="ECO:0000256" key="6">
    <source>
        <dbReference type="ARBA" id="ARBA00023136"/>
    </source>
</evidence>
<dbReference type="GO" id="GO:0022857">
    <property type="term" value="F:transmembrane transporter activity"/>
    <property type="evidence" value="ECO:0007669"/>
    <property type="project" value="UniProtKB-UniRule"/>
</dbReference>
<feature type="transmembrane region" description="Helical" evidence="7">
    <location>
        <begin position="56"/>
        <end position="75"/>
    </location>
</feature>
<dbReference type="PATRIC" id="fig|1610491.3.peg.78"/>
<feature type="transmembrane region" description="Helical" evidence="7">
    <location>
        <begin position="12"/>
        <end position="36"/>
    </location>
</feature>
<feature type="transmembrane region" description="Helical" evidence="7">
    <location>
        <begin position="224"/>
        <end position="242"/>
    </location>
</feature>
<keyword evidence="6 7" id="KW-0472">Membrane</keyword>
<evidence type="ECO:0000256" key="5">
    <source>
        <dbReference type="ARBA" id="ARBA00022989"/>
    </source>
</evidence>
<feature type="transmembrane region" description="Helical" evidence="7">
    <location>
        <begin position="281"/>
        <end position="302"/>
    </location>
</feature>
<feature type="transmembrane region" description="Helical" evidence="7">
    <location>
        <begin position="406"/>
        <end position="427"/>
    </location>
</feature>
<dbReference type="EMBL" id="LBNQ01000007">
    <property type="protein sequence ID" value="KKW69313.1"/>
    <property type="molecule type" value="Genomic_DNA"/>
</dbReference>
<dbReference type="GO" id="GO:0005886">
    <property type="term" value="C:plasma membrane"/>
    <property type="evidence" value="ECO:0007669"/>
    <property type="project" value="UniProtKB-SubCell"/>
</dbReference>
<keyword evidence="2" id="KW-1003">Cell membrane</keyword>
<dbReference type="RefSeq" id="WP_046740350.1">
    <property type="nucleotide sequence ID" value="NZ_LBNQ01000007.1"/>
</dbReference>
<dbReference type="OrthoDB" id="9796052at2"/>
<dbReference type="STRING" id="1610491.AAV94_00370"/>
<keyword evidence="10" id="KW-1185">Reference proteome</keyword>
<accession>A0A0U1Q3G3</accession>
<dbReference type="AlphaFoldDB" id="A0A0U1Q3G3"/>
<evidence type="ECO:0000313" key="10">
    <source>
        <dbReference type="Proteomes" id="UP000050580"/>
    </source>
</evidence>
<evidence type="ECO:0000259" key="8">
    <source>
        <dbReference type="Pfam" id="PF06808"/>
    </source>
</evidence>
<evidence type="ECO:0000256" key="1">
    <source>
        <dbReference type="ARBA" id="ARBA00004429"/>
    </source>
</evidence>
<organism evidence="9 10">
    <name type="scientific">Lampropedia cohaerens</name>
    <dbReference type="NCBI Taxonomy" id="1610491"/>
    <lineage>
        <taxon>Bacteria</taxon>
        <taxon>Pseudomonadati</taxon>
        <taxon>Pseudomonadota</taxon>
        <taxon>Betaproteobacteria</taxon>
        <taxon>Burkholderiales</taxon>
        <taxon>Comamonadaceae</taxon>
        <taxon>Lampropedia</taxon>
    </lineage>
</organism>
<dbReference type="InterPro" id="IPR010656">
    <property type="entry name" value="DctM"/>
</dbReference>
<sequence>MSEIAVSVTLVIVLFALLGGSVWVGLTLCGVALFGMEMFSSRPAGDAMAMTIWGSSSSWTLTALPLFVWMGEILYRTNLSESMFRGLAPWVNALPGRLLHTNVIGCTIFASVSGSSAATCATVGKMNIPELRKRGYPDEQIIGSLGGPATLGLLIPPSIILIVYGVAAEASIAKLFMAGVLPGLLLAGLFSGWLMLWALRNPDKVPKADDSLTFKQKLWESRHLIPVVVLIASVVASIYTGVATATEAAAIGVVGAFILSASQGALNWQTFRDSLLGATRLYCMIALILAGAAFLTLSMGYIGLPRQLAEFVGSLNLSPAMLILALGLFYIVIGCFLDGISTIVLTMGVVLPIIQAAGIDPIWFGIFLVITVETAQITPPVGFNLFVLQSMTGKQITYIARVCAPYFLLMVAALVLLWFFPGLATWLPSQM</sequence>
<name>A0A0U1Q3G3_9BURK</name>
<evidence type="ECO:0000256" key="2">
    <source>
        <dbReference type="ARBA" id="ARBA00022475"/>
    </source>
</evidence>
<feature type="transmembrane region" description="Helical" evidence="7">
    <location>
        <begin position="141"/>
        <end position="164"/>
    </location>
</feature>
<evidence type="ECO:0000313" key="9">
    <source>
        <dbReference type="EMBL" id="KKW69313.1"/>
    </source>
</evidence>
<feature type="transmembrane region" description="Helical" evidence="7">
    <location>
        <begin position="176"/>
        <end position="199"/>
    </location>
</feature>
<feature type="domain" description="TRAP C4-dicarboxylate transport system permease DctM subunit" evidence="8">
    <location>
        <begin position="11"/>
        <end position="423"/>
    </location>
</feature>
<proteinExistence type="inferred from homology"/>
<comment type="caution">
    <text evidence="9">The sequence shown here is derived from an EMBL/GenBank/DDBJ whole genome shotgun (WGS) entry which is preliminary data.</text>
</comment>
<keyword evidence="7" id="KW-0813">Transport</keyword>
<reference evidence="9 10" key="1">
    <citation type="submission" date="2015-05" db="EMBL/GenBank/DDBJ databases">
        <title>Draft genome sequence of Lampropedia sp. CT6, isolated from the microbial mat of a hot water spring, located at Manikaran, India.</title>
        <authorList>
            <person name="Tripathi C."/>
            <person name="Rani P."/>
            <person name="Mahato N.K."/>
            <person name="Lal R."/>
        </authorList>
    </citation>
    <scope>NUCLEOTIDE SEQUENCE [LARGE SCALE GENOMIC DNA]</scope>
    <source>
        <strain evidence="9 10">CT6</strain>
    </source>
</reference>
<comment type="caution">
    <text evidence="7">Lacks conserved residue(s) required for the propagation of feature annotation.</text>
</comment>
<comment type="subunit">
    <text evidence="7">The complex comprises the extracytoplasmic solute receptor protein and the two transmembrane proteins.</text>
</comment>
<dbReference type="PANTHER" id="PTHR33362">
    <property type="entry name" value="SIALIC ACID TRAP TRANSPORTER PERMEASE PROTEIN SIAT-RELATED"/>
    <property type="match status" value="1"/>
</dbReference>
<evidence type="ECO:0000256" key="7">
    <source>
        <dbReference type="RuleBase" id="RU369079"/>
    </source>
</evidence>
<keyword evidence="4 7" id="KW-0812">Transmembrane</keyword>
<protein>
    <recommendedName>
        <fullName evidence="7">TRAP transporter large permease protein</fullName>
    </recommendedName>
</protein>
<gene>
    <name evidence="9" type="ORF">AAV94_00370</name>
</gene>
<dbReference type="PIRSF" id="PIRSF006066">
    <property type="entry name" value="HI0050"/>
    <property type="match status" value="1"/>
</dbReference>
<feature type="transmembrane region" description="Helical" evidence="7">
    <location>
        <begin position="322"/>
        <end position="350"/>
    </location>
</feature>
<evidence type="ECO:0000256" key="3">
    <source>
        <dbReference type="ARBA" id="ARBA00022519"/>
    </source>
</evidence>